<feature type="transmembrane region" description="Helical" evidence="1">
    <location>
        <begin position="58"/>
        <end position="88"/>
    </location>
</feature>
<proteinExistence type="predicted"/>
<evidence type="ECO:0000256" key="1">
    <source>
        <dbReference type="SAM" id="Phobius"/>
    </source>
</evidence>
<evidence type="ECO:0000313" key="3">
    <source>
        <dbReference type="Proteomes" id="UP000242246"/>
    </source>
</evidence>
<accession>A0A2A5S1U9</accession>
<evidence type="ECO:0000313" key="2">
    <source>
        <dbReference type="EMBL" id="PCS07431.1"/>
    </source>
</evidence>
<organism evidence="2 3">
    <name type="scientific">Pseudolactococcus plantarum</name>
    <dbReference type="NCBI Taxonomy" id="1365"/>
    <lineage>
        <taxon>Bacteria</taxon>
        <taxon>Bacillati</taxon>
        <taxon>Bacillota</taxon>
        <taxon>Bacilli</taxon>
        <taxon>Lactobacillales</taxon>
        <taxon>Streptococcaceae</taxon>
        <taxon>Pseudolactococcus</taxon>
    </lineage>
</organism>
<evidence type="ECO:0008006" key="4">
    <source>
        <dbReference type="Google" id="ProtNLM"/>
    </source>
</evidence>
<keyword evidence="3" id="KW-1185">Reference proteome</keyword>
<dbReference type="EMBL" id="JXJX01000004">
    <property type="protein sequence ID" value="PCS07431.1"/>
    <property type="molecule type" value="Genomic_DNA"/>
</dbReference>
<feature type="transmembrane region" description="Helical" evidence="1">
    <location>
        <begin position="123"/>
        <end position="140"/>
    </location>
</feature>
<keyword evidence="1" id="KW-0472">Membrane</keyword>
<dbReference type="STRING" id="1348632.GCA_001591745_00458"/>
<gene>
    <name evidence="2" type="ORF">RU87_GL001067</name>
</gene>
<sequence length="176" mass="19349">MFYYEAYIYEGHLTDAQAVAELGTPKNLARRLLADYYVGDEKEVSFENTKSPFKLARVIIQAVFASPILIPVMIAFLAVIFAVLIIFITLVLTVLIFIGAIGIAGVISSIGGILILTQSVLGGLFYISCGITLIGLVMILSPISLIVINWLKLMFNLVIKWIGKKMVNKKGVRHES</sequence>
<dbReference type="Proteomes" id="UP000242246">
    <property type="component" value="Unassembled WGS sequence"/>
</dbReference>
<keyword evidence="1" id="KW-1133">Transmembrane helix</keyword>
<protein>
    <recommendedName>
        <fullName evidence="4">DUF1700 domain-containing protein</fullName>
    </recommendedName>
</protein>
<name>A0A2A5S1U9_9LACT</name>
<comment type="caution">
    <text evidence="2">The sequence shown here is derived from an EMBL/GenBank/DDBJ whole genome shotgun (WGS) entry which is preliminary data.</text>
</comment>
<feature type="transmembrane region" description="Helical" evidence="1">
    <location>
        <begin position="94"/>
        <end position="116"/>
    </location>
</feature>
<reference evidence="2 3" key="1">
    <citation type="submission" date="2014-12" db="EMBL/GenBank/DDBJ databases">
        <title>Draft genome sequences of 10 type strains of Lactococcus.</title>
        <authorList>
            <person name="Sun Z."/>
            <person name="Zhong Z."/>
            <person name="Liu W."/>
            <person name="Zhang W."/>
            <person name="Zhang H."/>
        </authorList>
    </citation>
    <scope>NUCLEOTIDE SEQUENCE [LARGE SCALE GENOMIC DNA]</scope>
    <source>
        <strain evidence="2 3">DSM 20686</strain>
    </source>
</reference>
<dbReference type="AlphaFoldDB" id="A0A2A5S1U9"/>
<keyword evidence="1" id="KW-0812">Transmembrane</keyword>